<evidence type="ECO:0000313" key="3">
    <source>
        <dbReference type="EMBL" id="EPI53324.1"/>
    </source>
</evidence>
<feature type="compositionally biased region" description="Basic and acidic residues" evidence="1">
    <location>
        <begin position="485"/>
        <end position="540"/>
    </location>
</feature>
<comment type="caution">
    <text evidence="3">The sequence shown here is derived from an EMBL/GenBank/DDBJ whole genome shotgun (WGS) entry which is preliminary data.</text>
</comment>
<feature type="region of interest" description="Disordered" evidence="1">
    <location>
        <begin position="424"/>
        <end position="652"/>
    </location>
</feature>
<protein>
    <submittedName>
        <fullName evidence="3">Uncharacterized protein</fullName>
    </submittedName>
</protein>
<feature type="compositionally biased region" description="Basic residues" evidence="1">
    <location>
        <begin position="328"/>
        <end position="349"/>
    </location>
</feature>
<reference evidence="3 4" key="1">
    <citation type="submission" date="2013-06" db="EMBL/GenBank/DDBJ databases">
        <authorList>
            <person name="Weinstock G."/>
            <person name="Sodergren E."/>
            <person name="Lobos E.A."/>
            <person name="Fulton L."/>
            <person name="Fulton R."/>
            <person name="Courtney L."/>
            <person name="Fronick C."/>
            <person name="O'Laughlin M."/>
            <person name="Godfrey J."/>
            <person name="Wilson R.M."/>
            <person name="Miner T."/>
            <person name="Farmer C."/>
            <person name="Delehaunty K."/>
            <person name="Cordes M."/>
            <person name="Minx P."/>
            <person name="Tomlinson C."/>
            <person name="Chen J."/>
            <person name="Wollam A."/>
            <person name="Pepin K.H."/>
            <person name="Bhonagiri V."/>
            <person name="Zhang X."/>
            <person name="Warren W."/>
            <person name="Mitreva M."/>
            <person name="Mardis E.R."/>
            <person name="Wilson R.K."/>
        </authorList>
    </citation>
    <scope>NUCLEOTIDE SEQUENCE [LARGE SCALE GENOMIC DNA]</scope>
    <source>
        <strain evidence="3 4">JCP8017A</strain>
    </source>
</reference>
<evidence type="ECO:0000256" key="1">
    <source>
        <dbReference type="SAM" id="MobiDB-lite"/>
    </source>
</evidence>
<sequence>MQRPTKRARFMRGVVAPIFGLLAALSIVLGVLNATVWKPSSIVSAHANVYGSRYIVTDPGVLNLVDYRVKISVAALNSRKPICVAVGLAKDVRGWTKGYSVQRITGLNNWSSLSTDVMKADDNARVDSAKTADSKVSKDVSKDASKDVDFKDSDLWTNATCQMGLAKLFVNAADFEQVGNAADLALKQESQEGLQAKNNVQSNAQNGAQSQTSHQKLSSELQSKIARRVLIIDLGKNSPEAFVELRWRRHNLPDFATPMYFVGALFILLCGLSASVFAMAPHRRRNKRLVASRTGLISVENNSQEEVKFSEALAGTIAGIFGGRKDKKSKHKVGSGAHARHGVHARTRTTKSQAAGDSSISVKSGLNSSPTAALDETTVISKDDLQAYFARLASESGSDFKGDFAAVNNAAGNNAAENNAAESFDLSSANQSEQSKDLHESAESSESSESSESRNSGIAGKSGKSQKSQGASKSQTGFAKKRYKKESYKDRKDRNNRNDRKENFADDSKKTNRGEHKNRDGIMDAEYRKDNDNRKSDNRIGENLGKSLEAGDSSSAKPGEARRKSRNQFNQRDNRGQNRGKNRKHKGYESRTSGAASGGNANGNKASNNASNNANRDANGSNNASHQNGSRQNGPQSGSQSGSSKPSKNRKK</sequence>
<keyword evidence="2" id="KW-1133">Transmembrane helix</keyword>
<feature type="compositionally biased region" description="Low complexity" evidence="1">
    <location>
        <begin position="456"/>
        <end position="475"/>
    </location>
</feature>
<dbReference type="HOGENOM" id="CLU_029025_0_0_11"/>
<dbReference type="PATRIC" id="fig|1261062.4.peg.181"/>
<dbReference type="AlphaFoldDB" id="T2PPG6"/>
<evidence type="ECO:0000256" key="2">
    <source>
        <dbReference type="SAM" id="Phobius"/>
    </source>
</evidence>
<dbReference type="EMBL" id="ATJN01000008">
    <property type="protein sequence ID" value="EPI53324.1"/>
    <property type="molecule type" value="Genomic_DNA"/>
</dbReference>
<feature type="region of interest" description="Disordered" evidence="1">
    <location>
        <begin position="328"/>
        <end position="370"/>
    </location>
</feature>
<keyword evidence="2" id="KW-0472">Membrane</keyword>
<organism evidence="3 4">
    <name type="scientific">Gardnerella pickettii JCP8017A</name>
    <dbReference type="NCBI Taxonomy" id="1261062"/>
    <lineage>
        <taxon>Bacteria</taxon>
        <taxon>Bacillati</taxon>
        <taxon>Actinomycetota</taxon>
        <taxon>Actinomycetes</taxon>
        <taxon>Bifidobacteriales</taxon>
        <taxon>Bifidobacteriaceae</taxon>
        <taxon>Gardnerella</taxon>
        <taxon>Gardnerella pickettii</taxon>
    </lineage>
</organism>
<feature type="transmembrane region" description="Helical" evidence="2">
    <location>
        <begin position="259"/>
        <end position="280"/>
    </location>
</feature>
<feature type="compositionally biased region" description="Low complexity" evidence="1">
    <location>
        <begin position="602"/>
        <end position="646"/>
    </location>
</feature>
<evidence type="ECO:0000313" key="4">
    <source>
        <dbReference type="Proteomes" id="UP000015779"/>
    </source>
</evidence>
<name>T2PPG6_9BIFI</name>
<keyword evidence="2" id="KW-0812">Transmembrane</keyword>
<feature type="compositionally biased region" description="Polar residues" evidence="1">
    <location>
        <begin position="350"/>
        <end position="370"/>
    </location>
</feature>
<dbReference type="Proteomes" id="UP000015779">
    <property type="component" value="Unassembled WGS sequence"/>
</dbReference>
<proteinExistence type="predicted"/>
<dbReference type="RefSeq" id="WP_020758277.1">
    <property type="nucleotide sequence ID" value="NZ_KE347784.1"/>
</dbReference>
<accession>T2PPG6</accession>
<gene>
    <name evidence="3" type="ORF">HMPREF1577_00197</name>
</gene>